<protein>
    <submittedName>
        <fullName evidence="11">FtsX-like permease family protein</fullName>
    </submittedName>
</protein>
<evidence type="ECO:0000313" key="11">
    <source>
        <dbReference type="EMBL" id="QBI04268.1"/>
    </source>
</evidence>
<feature type="domain" description="ABC3 transporter permease C-terminal" evidence="8">
    <location>
        <begin position="685"/>
        <end position="787"/>
    </location>
</feature>
<accession>A0A411X5X2</accession>
<feature type="domain" description="ABC3 transporter permease C-terminal" evidence="8">
    <location>
        <begin position="297"/>
        <end position="409"/>
    </location>
</feature>
<dbReference type="RefSeq" id="WP_131148332.1">
    <property type="nucleotide sequence ID" value="NZ_BMWV01000001.1"/>
</dbReference>
<dbReference type="InterPro" id="IPR025857">
    <property type="entry name" value="MacB_PCD"/>
</dbReference>
<evidence type="ECO:0000256" key="7">
    <source>
        <dbReference type="SAM" id="Phobius"/>
    </source>
</evidence>
<evidence type="ECO:0000256" key="2">
    <source>
        <dbReference type="ARBA" id="ARBA00022475"/>
    </source>
</evidence>
<reference evidence="10" key="1">
    <citation type="journal article" date="2014" name="Int. J. Syst. Evol. Microbiol.">
        <title>Complete genome sequence of Corynebacterium casei LMG S-19264T (=DSM 44701T), isolated from a smear-ripened cheese.</title>
        <authorList>
            <consortium name="US DOE Joint Genome Institute (JGI-PGF)"/>
            <person name="Walter F."/>
            <person name="Albersmeier A."/>
            <person name="Kalinowski J."/>
            <person name="Ruckert C."/>
        </authorList>
    </citation>
    <scope>NUCLEOTIDE SEQUENCE</scope>
    <source>
        <strain evidence="10">KCTC 12343</strain>
    </source>
</reference>
<dbReference type="GO" id="GO:0022857">
    <property type="term" value="F:transmembrane transporter activity"/>
    <property type="evidence" value="ECO:0007669"/>
    <property type="project" value="TreeGrafter"/>
</dbReference>
<feature type="domain" description="MacB-like periplasmic core" evidence="9">
    <location>
        <begin position="18"/>
        <end position="236"/>
    </location>
</feature>
<keyword evidence="4 7" id="KW-1133">Transmembrane helix</keyword>
<evidence type="ECO:0000313" key="10">
    <source>
        <dbReference type="EMBL" id="GGY25924.1"/>
    </source>
</evidence>
<name>A0A411X5X2_9BURK</name>
<dbReference type="EMBL" id="BMWV01000001">
    <property type="protein sequence ID" value="GGY25924.1"/>
    <property type="molecule type" value="Genomic_DNA"/>
</dbReference>
<feature type="domain" description="MacB-like periplasmic core" evidence="9">
    <location>
        <begin position="439"/>
        <end position="609"/>
    </location>
</feature>
<feature type="transmembrane region" description="Helical" evidence="7">
    <location>
        <begin position="679"/>
        <end position="701"/>
    </location>
</feature>
<dbReference type="Proteomes" id="UP000628442">
    <property type="component" value="Unassembled WGS sequence"/>
</dbReference>
<feature type="transmembrane region" description="Helical" evidence="7">
    <location>
        <begin position="346"/>
        <end position="365"/>
    </location>
</feature>
<keyword evidence="3 7" id="KW-0812">Transmembrane</keyword>
<dbReference type="Pfam" id="PF02687">
    <property type="entry name" value="FtsX"/>
    <property type="match status" value="2"/>
</dbReference>
<dbReference type="EMBL" id="CP036401">
    <property type="protein sequence ID" value="QBI04268.1"/>
    <property type="molecule type" value="Genomic_DNA"/>
</dbReference>
<reference evidence="10" key="3">
    <citation type="submission" date="2022-12" db="EMBL/GenBank/DDBJ databases">
        <authorList>
            <person name="Sun Q."/>
            <person name="Kim S."/>
        </authorList>
    </citation>
    <scope>NUCLEOTIDE SEQUENCE</scope>
    <source>
        <strain evidence="10">KCTC 12343</strain>
    </source>
</reference>
<evidence type="ECO:0000313" key="12">
    <source>
        <dbReference type="Proteomes" id="UP000292307"/>
    </source>
</evidence>
<evidence type="ECO:0000313" key="13">
    <source>
        <dbReference type="Proteomes" id="UP000628442"/>
    </source>
</evidence>
<feature type="transmembrane region" description="Helical" evidence="7">
    <location>
        <begin position="769"/>
        <end position="787"/>
    </location>
</feature>
<evidence type="ECO:0000259" key="9">
    <source>
        <dbReference type="Pfam" id="PF12704"/>
    </source>
</evidence>
<dbReference type="PANTHER" id="PTHR30572">
    <property type="entry name" value="MEMBRANE COMPONENT OF TRANSPORTER-RELATED"/>
    <property type="match status" value="1"/>
</dbReference>
<gene>
    <name evidence="11" type="ORF">EYF70_28220</name>
    <name evidence="10" type="ORF">GCM10007387_04700</name>
</gene>
<evidence type="ECO:0000259" key="8">
    <source>
        <dbReference type="Pfam" id="PF02687"/>
    </source>
</evidence>
<dbReference type="PANTHER" id="PTHR30572:SF4">
    <property type="entry name" value="ABC TRANSPORTER PERMEASE YTRF"/>
    <property type="match status" value="1"/>
</dbReference>
<sequence length="804" mass="85724">MRHWRLAWRQLAAEPGYSAVTILGLAAGFATCFALLAYVAFSFGYNRHVPAAHEVYAVKQHINVIGKPGWFEGMPLPLVHVAEKSGMTQAAVLAMPAMASVRTPSGMQRLKAVAVTPGFTKVFGLAAAEGDLAQALARPDAVALTYGAALKTLGTRQALGKVLHIEGKALTVAALLADPPATATLHYELLNSFDSILMPREYREHLEQSWGMTAGYLYVRLAPGIAPAEFTAHMQRVFDNSPLLRELPPDLRRTLGSRKMVDLALTPLPDLYFDTSLEGRPGSTAHGDRSIVIGLGLIGLLVLALAVANYVNLAAVRTTRRQPEIVLRKVLGAGAFRLAAQLLAEALLVALLATALGLLLAWLLLPALSGMLDRPLDQMMSPASILAALAVGVVTGLLAGLYPLWIALDMRPAAVLGMRREMEPRGGLWLRRALTVLQLTVAMGLTAATLAIAWQARFASAADPGFDAAPLLTVSLPRALWQGPQGLQYREALRRLPQVRGVAFSENAVGQPFAGQNGPIRRLGGRETVLVSRNVSADFFQVYGVAAVAGRTFDPKIERDAAPGTVMLNRAGALALGFPSAQAAVGGLVSFEHDGKRMTARVIGIAPDLRHESLRENPQPMYYRNALDASVLTIRGDGDLRELERQAIGLFGKFFPDDMPEVRPAASYLAESYAQDLRLASLLGAASIVAIVLSAFGIYVLSAYNVQRRGREIVLRKLHGAGRAAIARLLGREFAVLLALGAVIGLPPAALAIRAYLAAFVDHAPIGGWTLLGATAIAVLVAALATLRHTVAALRATPVAILRS</sequence>
<comment type="similarity">
    <text evidence="6">Belongs to the ABC-4 integral membrane protein family.</text>
</comment>
<evidence type="ECO:0000256" key="6">
    <source>
        <dbReference type="ARBA" id="ARBA00038076"/>
    </source>
</evidence>
<dbReference type="AlphaFoldDB" id="A0A411X5X2"/>
<dbReference type="Pfam" id="PF12704">
    <property type="entry name" value="MacB_PCD"/>
    <property type="match status" value="2"/>
</dbReference>
<keyword evidence="2" id="KW-1003">Cell membrane</keyword>
<evidence type="ECO:0000256" key="3">
    <source>
        <dbReference type="ARBA" id="ARBA00022692"/>
    </source>
</evidence>
<keyword evidence="12" id="KW-1185">Reference proteome</keyword>
<reference evidence="11 12" key="2">
    <citation type="submission" date="2019-02" db="EMBL/GenBank/DDBJ databases">
        <title>Draft Genome Sequences of Six Type Strains of the Genus Massilia.</title>
        <authorList>
            <person name="Miess H."/>
            <person name="Frediansyhah A."/>
            <person name="Gross H."/>
        </authorList>
    </citation>
    <scope>NUCLEOTIDE SEQUENCE [LARGE SCALE GENOMIC DNA]</scope>
    <source>
        <strain evidence="11 12">DSM 17472</strain>
    </source>
</reference>
<feature type="transmembrane region" description="Helical" evidence="7">
    <location>
        <begin position="385"/>
        <end position="408"/>
    </location>
</feature>
<comment type="subcellular location">
    <subcellularLocation>
        <location evidence="1">Cell membrane</location>
        <topology evidence="1">Multi-pass membrane protein</topology>
    </subcellularLocation>
</comment>
<evidence type="ECO:0000256" key="4">
    <source>
        <dbReference type="ARBA" id="ARBA00022989"/>
    </source>
</evidence>
<feature type="transmembrane region" description="Helical" evidence="7">
    <location>
        <begin position="291"/>
        <end position="311"/>
    </location>
</feature>
<proteinExistence type="inferred from homology"/>
<dbReference type="InterPro" id="IPR003838">
    <property type="entry name" value="ABC3_permease_C"/>
</dbReference>
<feature type="transmembrane region" description="Helical" evidence="7">
    <location>
        <begin position="734"/>
        <end position="757"/>
    </location>
</feature>
<dbReference type="InterPro" id="IPR050250">
    <property type="entry name" value="Macrolide_Exporter_MacB"/>
</dbReference>
<dbReference type="GO" id="GO:0005886">
    <property type="term" value="C:plasma membrane"/>
    <property type="evidence" value="ECO:0007669"/>
    <property type="project" value="UniProtKB-SubCell"/>
</dbReference>
<organism evidence="10 13">
    <name type="scientific">Pseudoduganella albidiflava</name>
    <dbReference type="NCBI Taxonomy" id="321983"/>
    <lineage>
        <taxon>Bacteria</taxon>
        <taxon>Pseudomonadati</taxon>
        <taxon>Pseudomonadota</taxon>
        <taxon>Betaproteobacteria</taxon>
        <taxon>Burkholderiales</taxon>
        <taxon>Oxalobacteraceae</taxon>
        <taxon>Telluria group</taxon>
        <taxon>Pseudoduganella</taxon>
    </lineage>
</organism>
<feature type="transmembrane region" description="Helical" evidence="7">
    <location>
        <begin position="20"/>
        <end position="41"/>
    </location>
</feature>
<feature type="transmembrane region" description="Helical" evidence="7">
    <location>
        <begin position="429"/>
        <end position="454"/>
    </location>
</feature>
<dbReference type="Proteomes" id="UP000292307">
    <property type="component" value="Chromosome"/>
</dbReference>
<keyword evidence="5 7" id="KW-0472">Membrane</keyword>
<evidence type="ECO:0000256" key="5">
    <source>
        <dbReference type="ARBA" id="ARBA00023136"/>
    </source>
</evidence>
<dbReference type="OrthoDB" id="9770036at2"/>
<evidence type="ECO:0000256" key="1">
    <source>
        <dbReference type="ARBA" id="ARBA00004651"/>
    </source>
</evidence>